<reference evidence="1" key="2">
    <citation type="journal article" date="2015" name="Data Brief">
        <title>Shoot transcriptome of the giant reed, Arundo donax.</title>
        <authorList>
            <person name="Barrero R.A."/>
            <person name="Guerrero F.D."/>
            <person name="Moolhuijzen P."/>
            <person name="Goolsby J.A."/>
            <person name="Tidwell J."/>
            <person name="Bellgard S.E."/>
            <person name="Bellgard M.I."/>
        </authorList>
    </citation>
    <scope>NUCLEOTIDE SEQUENCE</scope>
    <source>
        <tissue evidence="1">Shoot tissue taken approximately 20 cm above the soil surface</tissue>
    </source>
</reference>
<protein>
    <submittedName>
        <fullName evidence="1">Uncharacterized protein</fullName>
    </submittedName>
</protein>
<name>A0A0A9GS08_ARUDO</name>
<dbReference type="EMBL" id="GBRH01171717">
    <property type="protein sequence ID" value="JAE26179.1"/>
    <property type="molecule type" value="Transcribed_RNA"/>
</dbReference>
<proteinExistence type="predicted"/>
<reference evidence="1" key="1">
    <citation type="submission" date="2014-09" db="EMBL/GenBank/DDBJ databases">
        <authorList>
            <person name="Magalhaes I.L.F."/>
            <person name="Oliveira U."/>
            <person name="Santos F.R."/>
            <person name="Vidigal T.H.D.A."/>
            <person name="Brescovit A.D."/>
            <person name="Santos A.J."/>
        </authorList>
    </citation>
    <scope>NUCLEOTIDE SEQUENCE</scope>
    <source>
        <tissue evidence="1">Shoot tissue taken approximately 20 cm above the soil surface</tissue>
    </source>
</reference>
<organism evidence="1">
    <name type="scientific">Arundo donax</name>
    <name type="common">Giant reed</name>
    <name type="synonym">Donax arundinaceus</name>
    <dbReference type="NCBI Taxonomy" id="35708"/>
    <lineage>
        <taxon>Eukaryota</taxon>
        <taxon>Viridiplantae</taxon>
        <taxon>Streptophyta</taxon>
        <taxon>Embryophyta</taxon>
        <taxon>Tracheophyta</taxon>
        <taxon>Spermatophyta</taxon>
        <taxon>Magnoliopsida</taxon>
        <taxon>Liliopsida</taxon>
        <taxon>Poales</taxon>
        <taxon>Poaceae</taxon>
        <taxon>PACMAD clade</taxon>
        <taxon>Arundinoideae</taxon>
        <taxon>Arundineae</taxon>
        <taxon>Arundo</taxon>
    </lineage>
</organism>
<evidence type="ECO:0000313" key="1">
    <source>
        <dbReference type="EMBL" id="JAE26179.1"/>
    </source>
</evidence>
<dbReference type="AlphaFoldDB" id="A0A0A9GS08"/>
<accession>A0A0A9GS08</accession>
<sequence length="137" mass="14589">MRCAPSALAFLSPRSIPSYSATLLVVLNFNEAEYCNFWLLGKQITVEHPAPEVHQAPSVLINQVGSSSLKPLVCGGDVHSARKSARIPDFTALRATNSTSNGAISAAHFAILPVDSLFPKMSRSGYAVGTDILCDSK</sequence>